<evidence type="ECO:0000256" key="2">
    <source>
        <dbReference type="ARBA" id="ARBA00010617"/>
    </source>
</evidence>
<evidence type="ECO:0000256" key="7">
    <source>
        <dbReference type="ARBA" id="ARBA00023033"/>
    </source>
</evidence>
<evidence type="ECO:0000256" key="6">
    <source>
        <dbReference type="ARBA" id="ARBA00023004"/>
    </source>
</evidence>
<dbReference type="InterPro" id="IPR001128">
    <property type="entry name" value="Cyt_P450"/>
</dbReference>
<dbReference type="PRINTS" id="PR00385">
    <property type="entry name" value="P450"/>
</dbReference>
<comment type="similarity">
    <text evidence="2 8">Belongs to the cytochrome P450 family.</text>
</comment>
<dbReference type="EMBL" id="JAPEVB010000003">
    <property type="protein sequence ID" value="KAJ4390862.1"/>
    <property type="molecule type" value="Genomic_DNA"/>
</dbReference>
<gene>
    <name evidence="9" type="ORF">N0V93_004461</name>
</gene>
<dbReference type="PANTHER" id="PTHR24287">
    <property type="entry name" value="P450, PUTATIVE (EUROFUNG)-RELATED"/>
    <property type="match status" value="1"/>
</dbReference>
<keyword evidence="6 8" id="KW-0408">Iron</keyword>
<keyword evidence="10" id="KW-1185">Reference proteome</keyword>
<reference evidence="9" key="1">
    <citation type="submission" date="2022-10" db="EMBL/GenBank/DDBJ databases">
        <title>Tapping the CABI collections for fungal endophytes: first genome assemblies for Collariella, Neodidymelliopsis, Ascochyta clinopodiicola, Didymella pomorum, Didymosphaeria variabile, Neocosmospora piperis and Neocucurbitaria cava.</title>
        <authorList>
            <person name="Hill R."/>
        </authorList>
    </citation>
    <scope>NUCLEOTIDE SEQUENCE</scope>
    <source>
        <strain evidence="9">IMI 355082</strain>
    </source>
</reference>
<dbReference type="InterPro" id="IPR036396">
    <property type="entry name" value="Cyt_P450_sf"/>
</dbReference>
<evidence type="ECO:0000313" key="9">
    <source>
        <dbReference type="EMBL" id="KAJ4390862.1"/>
    </source>
</evidence>
<dbReference type="SUPFAM" id="SSF48264">
    <property type="entry name" value="Cytochrome P450"/>
    <property type="match status" value="1"/>
</dbReference>
<evidence type="ECO:0000256" key="5">
    <source>
        <dbReference type="ARBA" id="ARBA00023002"/>
    </source>
</evidence>
<dbReference type="InterPro" id="IPR017972">
    <property type="entry name" value="Cyt_P450_CS"/>
</dbReference>
<comment type="caution">
    <text evidence="9">The sequence shown here is derived from an EMBL/GenBank/DDBJ whole genome shotgun (WGS) entry which is preliminary data.</text>
</comment>
<evidence type="ECO:0000313" key="10">
    <source>
        <dbReference type="Proteomes" id="UP001140453"/>
    </source>
</evidence>
<evidence type="ECO:0000256" key="1">
    <source>
        <dbReference type="ARBA" id="ARBA00001971"/>
    </source>
</evidence>
<evidence type="ECO:0000256" key="3">
    <source>
        <dbReference type="ARBA" id="ARBA00022617"/>
    </source>
</evidence>
<accession>A0A9W8YR49</accession>
<dbReference type="AlphaFoldDB" id="A0A9W8YR49"/>
<dbReference type="OrthoDB" id="1470350at2759"/>
<keyword evidence="7 8" id="KW-0503">Monooxygenase</keyword>
<keyword evidence="4 8" id="KW-0479">Metal-binding</keyword>
<comment type="cofactor">
    <cofactor evidence="1">
        <name>heme</name>
        <dbReference type="ChEBI" id="CHEBI:30413"/>
    </cofactor>
</comment>
<dbReference type="Gene3D" id="1.10.630.10">
    <property type="entry name" value="Cytochrome P450"/>
    <property type="match status" value="1"/>
</dbReference>
<evidence type="ECO:0008006" key="11">
    <source>
        <dbReference type="Google" id="ProtNLM"/>
    </source>
</evidence>
<dbReference type="InterPro" id="IPR002974">
    <property type="entry name" value="Cyt_P450_E_CYP52_ascomycetes"/>
</dbReference>
<sequence length="531" mass="61300">MAHFSVVLAAIVGVSYAVFLVLDHFVTDRRIAKKARELECQDAPLEHFRLPLGIDNVQAALAADGEQLFMDWYQQRARKMGVYTWVYKLFGKKVFSTQDPQNIQAILANQFGTFDLGPVRRGTFWPMLGNGIFTQSGSDWKHSRDMMRPQFTRDQVSDLDLEERHVQNMMSALDIKLKPDRRTHTVDLQELFFRLTLDSATEFLLGESADSQLMEIPGYPRKRNSSEALHNINFAWAFDKGQQGLATRLRFGPSYWLYTSREFRECIRQCNSFIDHYVRRALDKELREAEKERDLEKTTKQKYVFLDALAEQTQDPIELRSQLLHILLAGRDTTASMLGWLFMLLAKDPARYKKLRDIVIEEFGTYTEPKEITFSKLKSCQYLQFCNNETLRLYPVVPINARYAFKDTTLPTGGGPDGKSPIFVPKNHTVEYCVHVLHRRKDIWGPDADEFIPERWDGRKVGWEYVPFNGGPRICLGQQFALTEASYVTVRLLQRFEEMQSMETDPVVRQNLTLTSCSGNGVKVSLREAAK</sequence>
<dbReference type="InterPro" id="IPR047146">
    <property type="entry name" value="Cyt_P450_E_CYP52_fungi"/>
</dbReference>
<dbReference type="Pfam" id="PF00067">
    <property type="entry name" value="p450"/>
    <property type="match status" value="1"/>
</dbReference>
<dbReference type="GO" id="GO:0005506">
    <property type="term" value="F:iron ion binding"/>
    <property type="evidence" value="ECO:0007669"/>
    <property type="project" value="InterPro"/>
</dbReference>
<dbReference type="GO" id="GO:0016712">
    <property type="term" value="F:oxidoreductase activity, acting on paired donors, with incorporation or reduction of molecular oxygen, reduced flavin or flavoprotein as one donor, and incorporation of one atom of oxygen"/>
    <property type="evidence" value="ECO:0007669"/>
    <property type="project" value="InterPro"/>
</dbReference>
<dbReference type="PANTHER" id="PTHR24287:SF1">
    <property type="entry name" value="P450, PUTATIVE (EUROFUNG)-RELATED"/>
    <property type="match status" value="1"/>
</dbReference>
<evidence type="ECO:0000256" key="8">
    <source>
        <dbReference type="RuleBase" id="RU000461"/>
    </source>
</evidence>
<keyword evidence="5 8" id="KW-0560">Oxidoreductase</keyword>
<protein>
    <recommendedName>
        <fullName evidence="11">Cytochrome P450</fullName>
    </recommendedName>
</protein>
<dbReference type="PROSITE" id="PS00086">
    <property type="entry name" value="CYTOCHROME_P450"/>
    <property type="match status" value="1"/>
</dbReference>
<name>A0A9W8YR49_9PEZI</name>
<organism evidence="9 10">
    <name type="scientific">Gnomoniopsis smithogilvyi</name>
    <dbReference type="NCBI Taxonomy" id="1191159"/>
    <lineage>
        <taxon>Eukaryota</taxon>
        <taxon>Fungi</taxon>
        <taxon>Dikarya</taxon>
        <taxon>Ascomycota</taxon>
        <taxon>Pezizomycotina</taxon>
        <taxon>Sordariomycetes</taxon>
        <taxon>Sordariomycetidae</taxon>
        <taxon>Diaporthales</taxon>
        <taxon>Gnomoniaceae</taxon>
        <taxon>Gnomoniopsis</taxon>
    </lineage>
</organism>
<evidence type="ECO:0000256" key="4">
    <source>
        <dbReference type="ARBA" id="ARBA00022723"/>
    </source>
</evidence>
<dbReference type="CDD" id="cd11063">
    <property type="entry name" value="CYP52"/>
    <property type="match status" value="1"/>
</dbReference>
<keyword evidence="3 8" id="KW-0349">Heme</keyword>
<dbReference type="GO" id="GO:0020037">
    <property type="term" value="F:heme binding"/>
    <property type="evidence" value="ECO:0007669"/>
    <property type="project" value="InterPro"/>
</dbReference>
<dbReference type="PRINTS" id="PR01239">
    <property type="entry name" value="EP450IICYP52"/>
</dbReference>
<proteinExistence type="inferred from homology"/>
<dbReference type="Proteomes" id="UP001140453">
    <property type="component" value="Unassembled WGS sequence"/>
</dbReference>